<keyword evidence="1" id="KW-0479">Metal-binding</keyword>
<dbReference type="EMBL" id="JACGCM010002554">
    <property type="protein sequence ID" value="KAF6138764.1"/>
    <property type="molecule type" value="Genomic_DNA"/>
</dbReference>
<dbReference type="PANTHER" id="PTHR14493">
    <property type="entry name" value="UNKEMPT FAMILY MEMBER"/>
    <property type="match status" value="1"/>
</dbReference>
<sequence>MCRSRSHDWTEHPYAHLGEKARQRDPSKFHYSGTVSPDFRKGNYKRGDYFKFAHSCPSRLHHMMGRHFDTLSTRILQRGLLIRLCLCLLGLHPDSPPMSPLPLSRFLGSGSINEIAANLHHLQLNEVKSPSPCVLKSILILVRQGVPRLFNPYLVFWPALQLKLKHRPQLGPDFVCYFFDSAQENLSHQ</sequence>
<dbReference type="PANTHER" id="PTHR14493:SF155">
    <property type="entry name" value="ZINC FINGER CCCH DOMAIN-CONTAINING PROTEIN 20"/>
    <property type="match status" value="1"/>
</dbReference>
<organism evidence="6 7">
    <name type="scientific">Kingdonia uniflora</name>
    <dbReference type="NCBI Taxonomy" id="39325"/>
    <lineage>
        <taxon>Eukaryota</taxon>
        <taxon>Viridiplantae</taxon>
        <taxon>Streptophyta</taxon>
        <taxon>Embryophyta</taxon>
        <taxon>Tracheophyta</taxon>
        <taxon>Spermatophyta</taxon>
        <taxon>Magnoliopsida</taxon>
        <taxon>Ranunculales</taxon>
        <taxon>Circaeasteraceae</taxon>
        <taxon>Kingdonia</taxon>
    </lineage>
</organism>
<evidence type="ECO:0000256" key="4">
    <source>
        <dbReference type="ARBA" id="ARBA00023125"/>
    </source>
</evidence>
<evidence type="ECO:0000313" key="6">
    <source>
        <dbReference type="EMBL" id="KAF6138764.1"/>
    </source>
</evidence>
<dbReference type="InterPro" id="IPR057444">
    <property type="entry name" value="Znf-CCCH_AtC3H23-like"/>
</dbReference>
<keyword evidence="3" id="KW-0862">Zinc</keyword>
<protein>
    <recommendedName>
        <fullName evidence="5">AtC3H23-like CCCH zinc finger domain-containing protein</fullName>
    </recommendedName>
</protein>
<dbReference type="AlphaFoldDB" id="A0A7J7L881"/>
<gene>
    <name evidence="6" type="ORF">GIB67_040896</name>
</gene>
<dbReference type="OrthoDB" id="410307at2759"/>
<evidence type="ECO:0000259" key="5">
    <source>
        <dbReference type="Pfam" id="PF25512"/>
    </source>
</evidence>
<evidence type="ECO:0000256" key="1">
    <source>
        <dbReference type="ARBA" id="ARBA00022723"/>
    </source>
</evidence>
<keyword evidence="7" id="KW-1185">Reference proteome</keyword>
<reference evidence="6 7" key="1">
    <citation type="journal article" date="2020" name="IScience">
        <title>Genome Sequencing of the Endangered Kingdonia uniflora (Circaeasteraceae, Ranunculales) Reveals Potential Mechanisms of Evolutionary Specialization.</title>
        <authorList>
            <person name="Sun Y."/>
            <person name="Deng T."/>
            <person name="Zhang A."/>
            <person name="Moore M.J."/>
            <person name="Landis J.B."/>
            <person name="Lin N."/>
            <person name="Zhang H."/>
            <person name="Zhang X."/>
            <person name="Huang J."/>
            <person name="Zhang X."/>
            <person name="Sun H."/>
            <person name="Wang H."/>
        </authorList>
    </citation>
    <scope>NUCLEOTIDE SEQUENCE [LARGE SCALE GENOMIC DNA]</scope>
    <source>
        <strain evidence="6">TB1705</strain>
        <tissue evidence="6">Leaf</tissue>
    </source>
</reference>
<accession>A0A7J7L881</accession>
<dbReference type="GO" id="GO:0008270">
    <property type="term" value="F:zinc ion binding"/>
    <property type="evidence" value="ECO:0007669"/>
    <property type="project" value="UniProtKB-KW"/>
</dbReference>
<feature type="domain" description="AtC3H23-like CCCH zinc finger" evidence="5">
    <location>
        <begin position="3"/>
        <end position="22"/>
    </location>
</feature>
<evidence type="ECO:0000313" key="7">
    <source>
        <dbReference type="Proteomes" id="UP000541444"/>
    </source>
</evidence>
<evidence type="ECO:0000256" key="2">
    <source>
        <dbReference type="ARBA" id="ARBA00022771"/>
    </source>
</evidence>
<comment type="caution">
    <text evidence="6">The sequence shown here is derived from an EMBL/GenBank/DDBJ whole genome shotgun (WGS) entry which is preliminary data.</text>
</comment>
<name>A0A7J7L881_9MAGN</name>
<dbReference type="GO" id="GO:0003677">
    <property type="term" value="F:DNA binding"/>
    <property type="evidence" value="ECO:0007669"/>
    <property type="project" value="UniProtKB-KW"/>
</dbReference>
<proteinExistence type="predicted"/>
<dbReference type="InterPro" id="IPR045234">
    <property type="entry name" value="Unkempt-like"/>
</dbReference>
<dbReference type="Pfam" id="PF25512">
    <property type="entry name" value="zf-CCCH_AtC3H23"/>
    <property type="match status" value="1"/>
</dbReference>
<keyword evidence="2" id="KW-0863">Zinc-finger</keyword>
<evidence type="ECO:0000256" key="3">
    <source>
        <dbReference type="ARBA" id="ARBA00022833"/>
    </source>
</evidence>
<dbReference type="Proteomes" id="UP000541444">
    <property type="component" value="Unassembled WGS sequence"/>
</dbReference>
<keyword evidence="4" id="KW-0238">DNA-binding</keyword>